<reference evidence="2 3" key="1">
    <citation type="journal article" date="2024" name="G3 (Bethesda)">
        <title>Genome assembly of Hibiscus sabdariffa L. provides insights into metabolisms of medicinal natural products.</title>
        <authorList>
            <person name="Kim T."/>
        </authorList>
    </citation>
    <scope>NUCLEOTIDE SEQUENCE [LARGE SCALE GENOMIC DNA]</scope>
    <source>
        <strain evidence="2">TK-2024</strain>
        <tissue evidence="2">Old leaves</tissue>
    </source>
</reference>
<name>A0ABR2E7M8_9ROSI</name>
<feature type="region of interest" description="Disordered" evidence="1">
    <location>
        <begin position="39"/>
        <end position="65"/>
    </location>
</feature>
<organism evidence="2 3">
    <name type="scientific">Hibiscus sabdariffa</name>
    <name type="common">roselle</name>
    <dbReference type="NCBI Taxonomy" id="183260"/>
    <lineage>
        <taxon>Eukaryota</taxon>
        <taxon>Viridiplantae</taxon>
        <taxon>Streptophyta</taxon>
        <taxon>Embryophyta</taxon>
        <taxon>Tracheophyta</taxon>
        <taxon>Spermatophyta</taxon>
        <taxon>Magnoliopsida</taxon>
        <taxon>eudicotyledons</taxon>
        <taxon>Gunneridae</taxon>
        <taxon>Pentapetalae</taxon>
        <taxon>rosids</taxon>
        <taxon>malvids</taxon>
        <taxon>Malvales</taxon>
        <taxon>Malvaceae</taxon>
        <taxon>Malvoideae</taxon>
        <taxon>Hibiscus</taxon>
    </lineage>
</organism>
<dbReference type="EMBL" id="JBBPBM010000019">
    <property type="protein sequence ID" value="KAK8554032.1"/>
    <property type="molecule type" value="Genomic_DNA"/>
</dbReference>
<keyword evidence="3" id="KW-1185">Reference proteome</keyword>
<protein>
    <submittedName>
        <fullName evidence="2">Uncharacterized protein</fullName>
    </submittedName>
</protein>
<evidence type="ECO:0000313" key="2">
    <source>
        <dbReference type="EMBL" id="KAK8554032.1"/>
    </source>
</evidence>
<evidence type="ECO:0000313" key="3">
    <source>
        <dbReference type="Proteomes" id="UP001472677"/>
    </source>
</evidence>
<proteinExistence type="predicted"/>
<evidence type="ECO:0000256" key="1">
    <source>
        <dbReference type="SAM" id="MobiDB-lite"/>
    </source>
</evidence>
<dbReference type="Proteomes" id="UP001472677">
    <property type="component" value="Unassembled WGS sequence"/>
</dbReference>
<sequence length="85" mass="8504">MVGATATGVPGVSNGSRSNMVRSASLDMVPPLMVSRRAGEAAVHINPSTSPGSDSRVAGPAVTGSVGSVDNVDEVSSFAYIQAEE</sequence>
<feature type="region of interest" description="Disordered" evidence="1">
    <location>
        <begin position="1"/>
        <end position="24"/>
    </location>
</feature>
<feature type="compositionally biased region" description="Polar residues" evidence="1">
    <location>
        <begin position="13"/>
        <end position="22"/>
    </location>
</feature>
<comment type="caution">
    <text evidence="2">The sequence shown here is derived from an EMBL/GenBank/DDBJ whole genome shotgun (WGS) entry which is preliminary data.</text>
</comment>
<accession>A0ABR2E7M8</accession>
<gene>
    <name evidence="2" type="ORF">V6N12_031010</name>
</gene>